<proteinExistence type="predicted"/>
<protein>
    <recommendedName>
        <fullName evidence="3">COP9 signalosome complex subunit 3 N-terminal helical repeats domain-containing protein</fullName>
    </recommendedName>
</protein>
<evidence type="ECO:0000259" key="3">
    <source>
        <dbReference type="Pfam" id="PF22788"/>
    </source>
</evidence>
<dbReference type="Pfam" id="PF22788">
    <property type="entry name" value="COP9_hel_rpt"/>
    <property type="match status" value="1"/>
</dbReference>
<dbReference type="Proteomes" id="UP000094020">
    <property type="component" value="Chromosome 3"/>
</dbReference>
<dbReference type="PANTHER" id="PTHR10758:SF1">
    <property type="entry name" value="COP9 SIGNALOSOME COMPLEX SUBUNIT 3"/>
    <property type="match status" value="1"/>
</dbReference>
<dbReference type="STRING" id="1296096.A0A1B9I6S4"/>
<feature type="compositionally biased region" description="Low complexity" evidence="2">
    <location>
        <begin position="1"/>
        <end position="16"/>
    </location>
</feature>
<dbReference type="KEGG" id="kpin:30171659"/>
<evidence type="ECO:0000256" key="2">
    <source>
        <dbReference type="SAM" id="MobiDB-lite"/>
    </source>
</evidence>
<feature type="region of interest" description="Disordered" evidence="2">
    <location>
        <begin position="1"/>
        <end position="36"/>
    </location>
</feature>
<name>A0A1B9I6S4_9TREE</name>
<dbReference type="InterPro" id="IPR055089">
    <property type="entry name" value="COP9_N"/>
</dbReference>
<sequence>MMVSSEQPSAGSSSSSAPPPAHTTLIPPSSNRSRKLPTTPEELIDLIFRTNSLQDVNEVLVPNLQDIADGKLYENVVPKLKAKEIKEYGERALSCGQDDRLYTIEDVQIPNITAGLTYIVSARLHVYKQTPNLYKANLLDFAIKLCDIGDARQFYMVPPQRVAQLAWGILRLAQHLKKTQAIIPPLQTLIQKSCTSGHFSGIYPAYLEACLLVRDFQAGLFVLDQVFLHVRSAGSTYLDILTYYHHAGLISSALHEYGKAKQYFISAVSLPTTTASAIQLASAKRAILCELLDTGKRISFPRYTASTVNRVIDKNAGVYIDLAKEYEGCRWNAVRDIAGKSEFANDCNRGLIEEVLKSITKRRILQLKEIYSRMTINDLVARVGPSGQETVETITAILGEMITSGALNAVITPGSTPANSIVSFHEDTSLPVHHANSNVPPVDRLSQVQYLASELEKELSDMSKRLGISTEYLRKQANIIEMSGGGKGKGSGKMDDFDQMMAAEEFGAGAGGVRGVGGNQADMGF</sequence>
<dbReference type="EMBL" id="CP144521">
    <property type="protein sequence ID" value="WWC69003.1"/>
    <property type="molecule type" value="Genomic_DNA"/>
</dbReference>
<dbReference type="EMBL" id="KI894009">
    <property type="protein sequence ID" value="OCF51224.1"/>
    <property type="molecule type" value="Genomic_DNA"/>
</dbReference>
<reference evidence="5" key="4">
    <citation type="submission" date="2024-02" db="EMBL/GenBank/DDBJ databases">
        <title>Comparative genomics of Cryptococcus and Kwoniella reveals pathogenesis evolution and contrasting modes of karyotype evolution via chromosome fusion or intercentromeric recombination.</title>
        <authorList>
            <person name="Coelho M.A."/>
            <person name="David-Palma M."/>
            <person name="Shea T."/>
            <person name="Bowers K."/>
            <person name="McGinley-Smith S."/>
            <person name="Mohammad A.W."/>
            <person name="Gnirke A."/>
            <person name="Yurkov A.M."/>
            <person name="Nowrousian M."/>
            <person name="Sun S."/>
            <person name="Cuomo C.A."/>
            <person name="Heitman J."/>
        </authorList>
    </citation>
    <scope>NUCLEOTIDE SEQUENCE</scope>
    <source>
        <strain evidence="5">CBS 10737</strain>
    </source>
</reference>
<evidence type="ECO:0000313" key="6">
    <source>
        <dbReference type="Proteomes" id="UP000094020"/>
    </source>
</evidence>
<evidence type="ECO:0000313" key="4">
    <source>
        <dbReference type="EMBL" id="OCF51224.1"/>
    </source>
</evidence>
<accession>A0A1B9I6S4</accession>
<reference evidence="4" key="3">
    <citation type="submission" date="2016-07" db="EMBL/GenBank/DDBJ databases">
        <title>Evolution of pathogenesis and genome organization in the Tremellales.</title>
        <authorList>
            <person name="Cuomo C."/>
            <person name="Litvintseva A."/>
            <person name="Heitman J."/>
            <person name="Chen Y."/>
            <person name="Sun S."/>
            <person name="Springer D."/>
            <person name="Dromer F."/>
            <person name="Young S."/>
            <person name="Zeng Q."/>
            <person name="Chapman S."/>
            <person name="Gujja S."/>
            <person name="Saif S."/>
            <person name="Birren B."/>
        </authorList>
    </citation>
    <scope>NUCLEOTIDE SEQUENCE</scope>
    <source>
        <strain evidence="4">CBS 10737</strain>
    </source>
</reference>
<keyword evidence="6" id="KW-1185">Reference proteome</keyword>
<dbReference type="AlphaFoldDB" id="A0A1B9I6S4"/>
<organism evidence="4">
    <name type="scientific">Kwoniella pini CBS 10737</name>
    <dbReference type="NCBI Taxonomy" id="1296096"/>
    <lineage>
        <taxon>Eukaryota</taxon>
        <taxon>Fungi</taxon>
        <taxon>Dikarya</taxon>
        <taxon>Basidiomycota</taxon>
        <taxon>Agaricomycotina</taxon>
        <taxon>Tremellomycetes</taxon>
        <taxon>Tremellales</taxon>
        <taxon>Cryptococcaceae</taxon>
        <taxon>Kwoniella</taxon>
    </lineage>
</organism>
<keyword evidence="1" id="KW-0963">Cytoplasm</keyword>
<dbReference type="RefSeq" id="XP_019012443.1">
    <property type="nucleotide sequence ID" value="XM_019155040.1"/>
</dbReference>
<dbReference type="GO" id="GO:0008180">
    <property type="term" value="C:COP9 signalosome"/>
    <property type="evidence" value="ECO:0007669"/>
    <property type="project" value="TreeGrafter"/>
</dbReference>
<dbReference type="InterPro" id="IPR050756">
    <property type="entry name" value="CSN3"/>
</dbReference>
<dbReference type="GO" id="GO:0006511">
    <property type="term" value="P:ubiquitin-dependent protein catabolic process"/>
    <property type="evidence" value="ECO:0007669"/>
    <property type="project" value="TreeGrafter"/>
</dbReference>
<dbReference type="PANTHER" id="PTHR10758">
    <property type="entry name" value="26S PROTEASOME NON-ATPASE REGULATORY SUBUNIT 3/COP9 SIGNALOSOME COMPLEX SUBUNIT 3"/>
    <property type="match status" value="1"/>
</dbReference>
<dbReference type="OrthoDB" id="29061at2759"/>
<feature type="domain" description="COP9 signalosome complex subunit 3 N-terminal helical repeats" evidence="3">
    <location>
        <begin position="108"/>
        <end position="307"/>
    </location>
</feature>
<gene>
    <name evidence="4" type="ORF">I206_03290</name>
    <name evidence="5" type="ORF">I206_102939</name>
</gene>
<evidence type="ECO:0000256" key="1">
    <source>
        <dbReference type="ARBA" id="ARBA00022490"/>
    </source>
</evidence>
<evidence type="ECO:0000313" key="5">
    <source>
        <dbReference type="EMBL" id="WWC69003.1"/>
    </source>
</evidence>
<dbReference type="GeneID" id="30171659"/>
<reference evidence="5" key="2">
    <citation type="submission" date="2013-07" db="EMBL/GenBank/DDBJ databases">
        <authorList>
            <consortium name="The Broad Institute Genome Sequencing Platform"/>
            <person name="Cuomo C."/>
            <person name="Litvintseva A."/>
            <person name="Chen Y."/>
            <person name="Heitman J."/>
            <person name="Sun S."/>
            <person name="Springer D."/>
            <person name="Dromer F."/>
            <person name="Young S.K."/>
            <person name="Zeng Q."/>
            <person name="Gargeya S."/>
            <person name="Fitzgerald M."/>
            <person name="Abouelleil A."/>
            <person name="Alvarado L."/>
            <person name="Berlin A.M."/>
            <person name="Chapman S.B."/>
            <person name="Dewar J."/>
            <person name="Goldberg J."/>
            <person name="Griggs A."/>
            <person name="Gujja S."/>
            <person name="Hansen M."/>
            <person name="Howarth C."/>
            <person name="Imamovic A."/>
            <person name="Larimer J."/>
            <person name="McCowan C."/>
            <person name="Murphy C."/>
            <person name="Pearson M."/>
            <person name="Priest M."/>
            <person name="Roberts A."/>
            <person name="Saif S."/>
            <person name="Shea T."/>
            <person name="Sykes S."/>
            <person name="Wortman J."/>
            <person name="Nusbaum C."/>
            <person name="Birren B."/>
        </authorList>
    </citation>
    <scope>NUCLEOTIDE SEQUENCE</scope>
    <source>
        <strain evidence="5">CBS 10737</strain>
    </source>
</reference>
<reference evidence="4" key="1">
    <citation type="submission" date="2013-07" db="EMBL/GenBank/DDBJ databases">
        <title>The Genome Sequence of Cryptococcus pinus CBS10737.</title>
        <authorList>
            <consortium name="The Broad Institute Genome Sequencing Platform"/>
            <person name="Cuomo C."/>
            <person name="Litvintseva A."/>
            <person name="Chen Y."/>
            <person name="Heitman J."/>
            <person name="Sun S."/>
            <person name="Springer D."/>
            <person name="Dromer F."/>
            <person name="Young S.K."/>
            <person name="Zeng Q."/>
            <person name="Gargeya S."/>
            <person name="Fitzgerald M."/>
            <person name="Abouelleil A."/>
            <person name="Alvarado L."/>
            <person name="Berlin A.M."/>
            <person name="Chapman S.B."/>
            <person name="Dewar J."/>
            <person name="Goldberg J."/>
            <person name="Griggs A."/>
            <person name="Gujja S."/>
            <person name="Hansen M."/>
            <person name="Howarth C."/>
            <person name="Imamovic A."/>
            <person name="Larimer J."/>
            <person name="McCowan C."/>
            <person name="Murphy C."/>
            <person name="Pearson M."/>
            <person name="Priest M."/>
            <person name="Roberts A."/>
            <person name="Saif S."/>
            <person name="Shea T."/>
            <person name="Sykes S."/>
            <person name="Wortman J."/>
            <person name="Nusbaum C."/>
            <person name="Birren B."/>
        </authorList>
    </citation>
    <scope>NUCLEOTIDE SEQUENCE [LARGE SCALE GENOMIC DNA]</scope>
    <source>
        <strain evidence="4">CBS 10737</strain>
    </source>
</reference>